<evidence type="ECO:0000313" key="3">
    <source>
        <dbReference type="Proteomes" id="UP000317043"/>
    </source>
</evidence>
<keyword evidence="1" id="KW-0472">Membrane</keyword>
<sequence length="69" mass="7150">MSSSESRDRLITMSMTIVSMIYAGILGVMAAMSWPGVAAVAIGGGCLVGIGWVVVAVMTDRFPGKRSAK</sequence>
<dbReference type="EMBL" id="VFOW01000001">
    <property type="protein sequence ID" value="TQL76727.1"/>
    <property type="molecule type" value="Genomic_DNA"/>
</dbReference>
<accession>A0A543AVX0</accession>
<proteinExistence type="predicted"/>
<dbReference type="InParanoid" id="A0A543AVX0"/>
<feature type="transmembrane region" description="Helical" evidence="1">
    <location>
        <begin position="38"/>
        <end position="59"/>
    </location>
</feature>
<keyword evidence="3" id="KW-1185">Reference proteome</keyword>
<organism evidence="2 3">
    <name type="scientific">Stackebrandtia endophytica</name>
    <dbReference type="NCBI Taxonomy" id="1496996"/>
    <lineage>
        <taxon>Bacteria</taxon>
        <taxon>Bacillati</taxon>
        <taxon>Actinomycetota</taxon>
        <taxon>Actinomycetes</taxon>
        <taxon>Glycomycetales</taxon>
        <taxon>Glycomycetaceae</taxon>
        <taxon>Stackebrandtia</taxon>
    </lineage>
</organism>
<name>A0A543AVX0_9ACTN</name>
<keyword evidence="1" id="KW-1133">Transmembrane helix</keyword>
<dbReference type="Proteomes" id="UP000317043">
    <property type="component" value="Unassembled WGS sequence"/>
</dbReference>
<reference evidence="2 3" key="1">
    <citation type="submission" date="2019-06" db="EMBL/GenBank/DDBJ databases">
        <title>Sequencing the genomes of 1000 actinobacteria strains.</title>
        <authorList>
            <person name="Klenk H.-P."/>
        </authorList>
    </citation>
    <scope>NUCLEOTIDE SEQUENCE [LARGE SCALE GENOMIC DNA]</scope>
    <source>
        <strain evidence="2 3">DSM 45928</strain>
    </source>
</reference>
<dbReference type="AlphaFoldDB" id="A0A543AVX0"/>
<feature type="transmembrane region" description="Helical" evidence="1">
    <location>
        <begin position="12"/>
        <end position="32"/>
    </location>
</feature>
<evidence type="ECO:0000313" key="2">
    <source>
        <dbReference type="EMBL" id="TQL76727.1"/>
    </source>
</evidence>
<evidence type="ECO:0000256" key="1">
    <source>
        <dbReference type="SAM" id="Phobius"/>
    </source>
</evidence>
<protein>
    <submittedName>
        <fullName evidence="2">Uncharacterized protein</fullName>
    </submittedName>
</protein>
<dbReference type="RefSeq" id="WP_142038556.1">
    <property type="nucleotide sequence ID" value="NZ_JBHTGS010000001.1"/>
</dbReference>
<keyword evidence="1" id="KW-0812">Transmembrane</keyword>
<comment type="caution">
    <text evidence="2">The sequence shown here is derived from an EMBL/GenBank/DDBJ whole genome shotgun (WGS) entry which is preliminary data.</text>
</comment>
<gene>
    <name evidence="2" type="ORF">FB566_2263</name>
</gene>